<dbReference type="Pfam" id="PF13289">
    <property type="entry name" value="SIR2_2"/>
    <property type="match status" value="1"/>
</dbReference>
<protein>
    <submittedName>
        <fullName evidence="1">Uncharacterized protein</fullName>
    </submittedName>
</protein>
<evidence type="ECO:0000313" key="1">
    <source>
        <dbReference type="EMBL" id="CTQ32068.1"/>
    </source>
</evidence>
<dbReference type="EMBL" id="CXPG01000012">
    <property type="protein sequence ID" value="CTQ32068.1"/>
    <property type="molecule type" value="Genomic_DNA"/>
</dbReference>
<name>A0A0M6XMA7_9RHOB</name>
<accession>A0A0M6XMA7</accession>
<organism evidence="1 2">
    <name type="scientific">Jannaschia rubra</name>
    <dbReference type="NCBI Taxonomy" id="282197"/>
    <lineage>
        <taxon>Bacteria</taxon>
        <taxon>Pseudomonadati</taxon>
        <taxon>Pseudomonadota</taxon>
        <taxon>Alphaproteobacteria</taxon>
        <taxon>Rhodobacterales</taxon>
        <taxon>Roseobacteraceae</taxon>
        <taxon>Jannaschia</taxon>
    </lineage>
</organism>
<dbReference type="AlphaFoldDB" id="A0A0M6XMA7"/>
<keyword evidence="2" id="KW-1185">Reference proteome</keyword>
<proteinExistence type="predicted"/>
<dbReference type="Proteomes" id="UP000048908">
    <property type="component" value="Unassembled WGS sequence"/>
</dbReference>
<reference evidence="1 2" key="1">
    <citation type="submission" date="2015-07" db="EMBL/GenBank/DDBJ databases">
        <authorList>
            <person name="Noorani M."/>
        </authorList>
    </citation>
    <scope>NUCLEOTIDE SEQUENCE [LARGE SCALE GENOMIC DNA]</scope>
    <source>
        <strain evidence="1 2">CECT 5088</strain>
    </source>
</reference>
<sequence length="316" mass="35678">MQAIKPHAVLTTNYDTLLESIFSDHAVVIGQSALKGMPFAVGEIFKFHGCVNDIEQIILTSEDYETFYKKKKFIAARLLSLFNEHPMLIVGYGANDPNVQAILSDIDEALALPGSLIENIYFVEYDAEAEAKTSLPIEKLIQIEDNRSVRVKLVVTSDLEWVFKAFKSPDNLNSIPPSIMRAILARSYELVRSDIPRTKLDVDFDFLERKLENQDEFAQLFGITTVNDASTISAKFPYSITELGKKLGGNSWHLADKLMKMIKADTGVDIKESDSRFQHMVKVNNSKFHKYSDDAFDLLKKVQAAGHCETEWLEDT</sequence>
<evidence type="ECO:0000313" key="2">
    <source>
        <dbReference type="Proteomes" id="UP000048908"/>
    </source>
</evidence>
<dbReference type="STRING" id="282197.SAMN04488517_104165"/>
<gene>
    <name evidence="1" type="ORF">JAN5088_00829</name>
</gene>